<reference evidence="3" key="1">
    <citation type="submission" date="2023-07" db="EMBL/GenBank/DDBJ databases">
        <title>Whole genome shotgun sequence of Streptomyces spororaveus NBRC 15456.</title>
        <authorList>
            <person name="Komaki H."/>
            <person name="Tamura T."/>
        </authorList>
    </citation>
    <scope>NUCLEOTIDE SEQUENCE [LARGE SCALE GENOMIC DNA]</scope>
    <source>
        <strain evidence="3">NBRC 15456</strain>
    </source>
</reference>
<evidence type="ECO:0000313" key="2">
    <source>
        <dbReference type="EMBL" id="GHI74747.1"/>
    </source>
</evidence>
<dbReference type="RefSeq" id="WP_202197326.1">
    <property type="nucleotide sequence ID" value="NZ_BAAATO010000071.1"/>
</dbReference>
<dbReference type="Proteomes" id="UP000608522">
    <property type="component" value="Unassembled WGS sequence"/>
</dbReference>
<comment type="caution">
    <text evidence="2">The sequence shown here is derived from an EMBL/GenBank/DDBJ whole genome shotgun (WGS) entry which is preliminary data.</text>
</comment>
<accession>A0ABQ3T3J0</accession>
<evidence type="ECO:0000313" key="3">
    <source>
        <dbReference type="Proteomes" id="UP000608522"/>
    </source>
</evidence>
<feature type="compositionally biased region" description="Pro residues" evidence="1">
    <location>
        <begin position="99"/>
        <end position="118"/>
    </location>
</feature>
<sequence length="129" mass="13544">MARASLGDPLVRDETAQTPVPIPTPTWYSASADGAAVQPPLRPVRKGDPLPGGYAAEREIQLFWRMPPGTVDGSMAPGSKGVDVVQVRGYLVFVGSLPMPSPGPAPPPQHPPPRPPFPQASAVLPRPLS</sequence>
<dbReference type="EMBL" id="BNED01000003">
    <property type="protein sequence ID" value="GHI74747.1"/>
    <property type="molecule type" value="Genomic_DNA"/>
</dbReference>
<gene>
    <name evidence="2" type="ORF">Sspor_03080</name>
</gene>
<evidence type="ECO:0000256" key="1">
    <source>
        <dbReference type="SAM" id="MobiDB-lite"/>
    </source>
</evidence>
<name>A0ABQ3T3J0_9ACTN</name>
<feature type="region of interest" description="Disordered" evidence="1">
    <location>
        <begin position="96"/>
        <end position="129"/>
    </location>
</feature>
<proteinExistence type="predicted"/>
<protein>
    <submittedName>
        <fullName evidence="2">Uncharacterized protein</fullName>
    </submittedName>
</protein>
<feature type="region of interest" description="Disordered" evidence="1">
    <location>
        <begin position="1"/>
        <end position="52"/>
    </location>
</feature>
<organism evidence="2 3">
    <name type="scientific">Streptomyces spororaveus</name>
    <dbReference type="NCBI Taxonomy" id="284039"/>
    <lineage>
        <taxon>Bacteria</taxon>
        <taxon>Bacillati</taxon>
        <taxon>Actinomycetota</taxon>
        <taxon>Actinomycetes</taxon>
        <taxon>Kitasatosporales</taxon>
        <taxon>Streptomycetaceae</taxon>
        <taxon>Streptomyces</taxon>
    </lineage>
</organism>
<keyword evidence="3" id="KW-1185">Reference proteome</keyword>